<dbReference type="EMBL" id="CABVIN010000009">
    <property type="protein sequence ID" value="VVP47612.1"/>
    <property type="molecule type" value="Genomic_DNA"/>
</dbReference>
<dbReference type="Pfam" id="PF04954">
    <property type="entry name" value="SIP"/>
    <property type="match status" value="1"/>
</dbReference>
<evidence type="ECO:0000313" key="4">
    <source>
        <dbReference type="Proteomes" id="UP000377224"/>
    </source>
</evidence>
<dbReference type="InterPro" id="IPR017938">
    <property type="entry name" value="Riboflavin_synthase-like_b-brl"/>
</dbReference>
<dbReference type="InterPro" id="IPR017927">
    <property type="entry name" value="FAD-bd_FR_type"/>
</dbReference>
<dbReference type="InterPro" id="IPR039261">
    <property type="entry name" value="FNR_nucleotide-bd"/>
</dbReference>
<feature type="domain" description="FAD-binding FR-type" evidence="2">
    <location>
        <begin position="7"/>
        <end position="134"/>
    </location>
</feature>
<proteinExistence type="inferred from homology"/>
<dbReference type="InterPro" id="IPR039374">
    <property type="entry name" value="SIP_fam"/>
</dbReference>
<reference evidence="3 4" key="1">
    <citation type="submission" date="2019-09" db="EMBL/GenBank/DDBJ databases">
        <authorList>
            <person name="Chandra G."/>
            <person name="Truman W A."/>
        </authorList>
    </citation>
    <scope>NUCLEOTIDE SEQUENCE [LARGE SCALE GENOMIC DNA]</scope>
    <source>
        <strain evidence="3">PS896</strain>
    </source>
</reference>
<organism evidence="3 4">
    <name type="scientific">Pseudomonas fluorescens</name>
    <dbReference type="NCBI Taxonomy" id="294"/>
    <lineage>
        <taxon>Bacteria</taxon>
        <taxon>Pseudomonadati</taxon>
        <taxon>Pseudomonadota</taxon>
        <taxon>Gammaproteobacteria</taxon>
        <taxon>Pseudomonadales</taxon>
        <taxon>Pseudomonadaceae</taxon>
        <taxon>Pseudomonas</taxon>
    </lineage>
</organism>
<dbReference type="PROSITE" id="PS51384">
    <property type="entry name" value="FAD_FR"/>
    <property type="match status" value="1"/>
</dbReference>
<dbReference type="Gene3D" id="2.40.30.10">
    <property type="entry name" value="Translation factors"/>
    <property type="match status" value="1"/>
</dbReference>
<dbReference type="PANTHER" id="PTHR30157">
    <property type="entry name" value="FERRIC REDUCTASE, NADPH-DEPENDENT"/>
    <property type="match status" value="1"/>
</dbReference>
<dbReference type="Pfam" id="PF08021">
    <property type="entry name" value="FAD_binding_9"/>
    <property type="match status" value="1"/>
</dbReference>
<comment type="similarity">
    <text evidence="1">Belongs to the SIP oxidoreductase family.</text>
</comment>
<dbReference type="SUPFAM" id="SSF63380">
    <property type="entry name" value="Riboflavin synthase domain-like"/>
    <property type="match status" value="1"/>
</dbReference>
<protein>
    <submittedName>
        <fullName evidence="3">Vibriobactin utilization protein ViuB</fullName>
    </submittedName>
</protein>
<dbReference type="CDD" id="cd06193">
    <property type="entry name" value="siderophore_interacting"/>
    <property type="match status" value="1"/>
</dbReference>
<dbReference type="InterPro" id="IPR007037">
    <property type="entry name" value="SIP_rossman_dom"/>
</dbReference>
<dbReference type="GO" id="GO:0016491">
    <property type="term" value="F:oxidoreductase activity"/>
    <property type="evidence" value="ECO:0007669"/>
    <property type="project" value="InterPro"/>
</dbReference>
<dbReference type="InterPro" id="IPR013113">
    <property type="entry name" value="SIP_FAD-bd"/>
</dbReference>
<dbReference type="AlphaFoldDB" id="A0A5E7PCQ9"/>
<dbReference type="RefSeq" id="WP_150648593.1">
    <property type="nucleotide sequence ID" value="NZ_CABVIN010000009.1"/>
</dbReference>
<dbReference type="Gene3D" id="3.40.50.80">
    <property type="entry name" value="Nucleotide-binding domain of ferredoxin-NADP reductase (FNR) module"/>
    <property type="match status" value="1"/>
</dbReference>
<accession>A0A5E7PCQ9</accession>
<name>A0A5E7PCQ9_PSEFL</name>
<gene>
    <name evidence="3" type="primary">viuB</name>
    <name evidence="3" type="ORF">PS896_05191</name>
</gene>
<dbReference type="PANTHER" id="PTHR30157:SF0">
    <property type="entry name" value="NADPH-DEPENDENT FERRIC-CHELATE REDUCTASE"/>
    <property type="match status" value="1"/>
</dbReference>
<sequence>MASANPYKLFDVTLQRKTRLSPHMMRLTLVGAPVCEMATWAPDQRVKLFFPAADGSQSKLAQDEGWYARFKSMLVDRRPAMRTYTIRHLRAEQGEVDIDFVLHGETGPASRWALRAQPGDSMQILAPDKHFSAQQAGGFEWKPPRALKQLLLVADSTALPAAMGILDEMAVLAEPPQTQAFFEVDSAQDMLAVPDWPGLSVQWLIRDEANAEVAGALMVDAVRQATLPVHTSSEGQAVKLADVDIDKDILWEVADAATGGFYGWIAGESAAVMSLRKYLIKECGIPREALNLMGYWRYNKSGS</sequence>
<dbReference type="Proteomes" id="UP000377224">
    <property type="component" value="Unassembled WGS sequence"/>
</dbReference>
<evidence type="ECO:0000313" key="3">
    <source>
        <dbReference type="EMBL" id="VVP47612.1"/>
    </source>
</evidence>
<evidence type="ECO:0000256" key="1">
    <source>
        <dbReference type="ARBA" id="ARBA00035644"/>
    </source>
</evidence>
<evidence type="ECO:0000259" key="2">
    <source>
        <dbReference type="PROSITE" id="PS51384"/>
    </source>
</evidence>